<evidence type="ECO:0000313" key="5">
    <source>
        <dbReference type="Proteomes" id="UP000477920"/>
    </source>
</evidence>
<dbReference type="Gene3D" id="3.40.430.10">
    <property type="entry name" value="Dihydrofolate Reductase, subunit A"/>
    <property type="match status" value="1"/>
</dbReference>
<dbReference type="InterPro" id="IPR024072">
    <property type="entry name" value="DHFR-like_dom_sf"/>
</dbReference>
<feature type="domain" description="DHFR" evidence="1">
    <location>
        <begin position="29"/>
        <end position="81"/>
    </location>
</feature>
<dbReference type="Proteomes" id="UP000226257">
    <property type="component" value="Unassembled WGS sequence"/>
</dbReference>
<evidence type="ECO:0000313" key="4">
    <source>
        <dbReference type="Proteomes" id="UP000226257"/>
    </source>
</evidence>
<dbReference type="SUPFAM" id="SSF53597">
    <property type="entry name" value="Dihydrofolate reductase-like"/>
    <property type="match status" value="1"/>
</dbReference>
<sequence>MKIDYFYLIDVKFVFGGFDYIQFRGEQLKDKDFVVIVSQQTYKLFLPIVSHLYSTRIHNTHNEVDSYFPMLDSSEWSTKIHFYYKKVRITTIRSVYIF</sequence>
<name>A0A9X5BZ49_BACCE</name>
<dbReference type="GO" id="GO:0046654">
    <property type="term" value="P:tetrahydrofolate biosynthetic process"/>
    <property type="evidence" value="ECO:0007669"/>
    <property type="project" value="InterPro"/>
</dbReference>
<evidence type="ECO:0000313" key="3">
    <source>
        <dbReference type="EMBL" id="PFV06000.1"/>
    </source>
</evidence>
<proteinExistence type="predicted"/>
<dbReference type="Pfam" id="PF00186">
    <property type="entry name" value="DHFR_1"/>
    <property type="match status" value="1"/>
</dbReference>
<organism evidence="3 4">
    <name type="scientific">Bacillus cereus</name>
    <dbReference type="NCBI Taxonomy" id="1396"/>
    <lineage>
        <taxon>Bacteria</taxon>
        <taxon>Bacillati</taxon>
        <taxon>Bacillota</taxon>
        <taxon>Bacilli</taxon>
        <taxon>Bacillales</taxon>
        <taxon>Bacillaceae</taxon>
        <taxon>Bacillus</taxon>
        <taxon>Bacillus cereus group</taxon>
    </lineage>
</organism>
<gene>
    <name evidence="3" type="ORF">COK98_15600</name>
    <name evidence="2" type="ORF">F8158_13730</name>
</gene>
<evidence type="ECO:0000259" key="1">
    <source>
        <dbReference type="Pfam" id="PF00186"/>
    </source>
</evidence>
<comment type="caution">
    <text evidence="3">The sequence shown here is derived from an EMBL/GenBank/DDBJ whole genome shotgun (WGS) entry which is preliminary data.</text>
</comment>
<dbReference type="GO" id="GO:0004146">
    <property type="term" value="F:dihydrofolate reductase activity"/>
    <property type="evidence" value="ECO:0007669"/>
    <property type="project" value="InterPro"/>
</dbReference>
<dbReference type="Proteomes" id="UP000477920">
    <property type="component" value="Unassembled WGS sequence"/>
</dbReference>
<dbReference type="InterPro" id="IPR001796">
    <property type="entry name" value="DHFR_dom"/>
</dbReference>
<protein>
    <submittedName>
        <fullName evidence="2">Dihydrofolate reductase</fullName>
    </submittedName>
</protein>
<dbReference type="AlphaFoldDB" id="A0A9X5BZ49"/>
<reference evidence="2 5" key="2">
    <citation type="submission" date="2019-10" db="EMBL/GenBank/DDBJ databases">
        <title>Bacillus from the desert of Cuatro Cinegas, Coahuila.</title>
        <authorList>
            <person name="Olmedo-Alvarez G."/>
            <person name="Saldana S."/>
            <person name="Barcelo D."/>
        </authorList>
    </citation>
    <scope>NUCLEOTIDE SEQUENCE [LARGE SCALE GENOMIC DNA]</scope>
    <source>
        <strain evidence="2 5">CH101a_3T</strain>
    </source>
</reference>
<evidence type="ECO:0000313" key="2">
    <source>
        <dbReference type="EMBL" id="KAB2497578.1"/>
    </source>
</evidence>
<dbReference type="EMBL" id="NVDQ01000026">
    <property type="protein sequence ID" value="PFV06000.1"/>
    <property type="molecule type" value="Genomic_DNA"/>
</dbReference>
<reference evidence="3 4" key="1">
    <citation type="submission" date="2017-09" db="EMBL/GenBank/DDBJ databases">
        <title>Large-scale bioinformatics analysis of Bacillus genomes uncovers conserved roles of natural products in bacterial physiology.</title>
        <authorList>
            <consortium name="Agbiome Team Llc"/>
            <person name="Bleich R.M."/>
            <person name="Grubbs K.J."/>
            <person name="Santa Maria K.C."/>
            <person name="Allen S.E."/>
            <person name="Farag S."/>
            <person name="Shank E.A."/>
            <person name="Bowers A."/>
        </authorList>
    </citation>
    <scope>NUCLEOTIDE SEQUENCE [LARGE SCALE GENOMIC DNA]</scope>
    <source>
        <strain evidence="3 4">AFS060282</strain>
    </source>
</reference>
<accession>A0A9X5BZ49</accession>
<dbReference type="RefSeq" id="WP_002098167.1">
    <property type="nucleotide sequence ID" value="NZ_CP016595.1"/>
</dbReference>
<dbReference type="EMBL" id="WBPB01000029">
    <property type="protein sequence ID" value="KAB2497578.1"/>
    <property type="molecule type" value="Genomic_DNA"/>
</dbReference>